<dbReference type="EMBL" id="CP100390">
    <property type="protein sequence ID" value="UZE94362.1"/>
    <property type="molecule type" value="Genomic_DNA"/>
</dbReference>
<dbReference type="Pfam" id="PF00535">
    <property type="entry name" value="Glycos_transf_2"/>
    <property type="match status" value="1"/>
</dbReference>
<dbReference type="EC" id="2.4.-.-" evidence="2"/>
<feature type="domain" description="Glycosyltransferase 2-like" evidence="1">
    <location>
        <begin position="11"/>
        <end position="126"/>
    </location>
</feature>
<proteinExistence type="predicted"/>
<evidence type="ECO:0000313" key="2">
    <source>
        <dbReference type="EMBL" id="UZE94362.1"/>
    </source>
</evidence>
<sequence>MPSKGYQPRVSIVIPVYNAEKYLVKTLNSILDQSYKNIEVILVDDCSTDRSKAVIEPFLNDTIKYYCESKNNGGPAVPRNTGIRKSKGDLVMLFDSDDIMLSGKVEKSVSAFMASPNVGLVCTGFQSIGLNGELLNEDYLSDYQTFRVDFTPVSNGEYKLSSPDAYKALCLSNFVGTSSVVIPRKVFEDVGYFDEALSNCDDADMWYRIALKYDFLFIDHILHQYRINPGGISSRGGKNALSRIVVHEKQLKLEQNKENLLAINCSLVRNYLSLARFYIDTNRSLDARKLIIKAFCITPSISAVKLFIKTFV</sequence>
<evidence type="ECO:0000259" key="1">
    <source>
        <dbReference type="Pfam" id="PF00535"/>
    </source>
</evidence>
<gene>
    <name evidence="2" type="ORF">NKI27_09665</name>
</gene>
<organism evidence="2 3">
    <name type="scientific">Alkalimarinus alittae</name>
    <dbReference type="NCBI Taxonomy" id="2961619"/>
    <lineage>
        <taxon>Bacteria</taxon>
        <taxon>Pseudomonadati</taxon>
        <taxon>Pseudomonadota</taxon>
        <taxon>Gammaproteobacteria</taxon>
        <taxon>Alteromonadales</taxon>
        <taxon>Alteromonadaceae</taxon>
        <taxon>Alkalimarinus</taxon>
    </lineage>
</organism>
<dbReference type="GO" id="GO:0016757">
    <property type="term" value="F:glycosyltransferase activity"/>
    <property type="evidence" value="ECO:0007669"/>
    <property type="project" value="UniProtKB-KW"/>
</dbReference>
<keyword evidence="2" id="KW-0808">Transferase</keyword>
<dbReference type="InterPro" id="IPR029044">
    <property type="entry name" value="Nucleotide-diphossugar_trans"/>
</dbReference>
<evidence type="ECO:0000313" key="3">
    <source>
        <dbReference type="Proteomes" id="UP001163739"/>
    </source>
</evidence>
<dbReference type="Proteomes" id="UP001163739">
    <property type="component" value="Chromosome"/>
</dbReference>
<dbReference type="Gene3D" id="3.90.550.10">
    <property type="entry name" value="Spore Coat Polysaccharide Biosynthesis Protein SpsA, Chain A"/>
    <property type="match status" value="1"/>
</dbReference>
<dbReference type="PANTHER" id="PTHR22916">
    <property type="entry name" value="GLYCOSYLTRANSFERASE"/>
    <property type="match status" value="1"/>
</dbReference>
<protein>
    <submittedName>
        <fullName evidence="2">Glycosyltransferase</fullName>
        <ecNumber evidence="2">2.4.-.-</ecNumber>
    </submittedName>
</protein>
<accession>A0ABY6MX01</accession>
<dbReference type="SUPFAM" id="SSF53448">
    <property type="entry name" value="Nucleotide-diphospho-sugar transferases"/>
    <property type="match status" value="1"/>
</dbReference>
<reference evidence="2" key="1">
    <citation type="submission" date="2022-06" db="EMBL/GenBank/DDBJ databases">
        <title>Alkalimarinus sp. nov., isolated from gut of a Alitta virens.</title>
        <authorList>
            <person name="Yang A.I."/>
            <person name="Shin N.-R."/>
        </authorList>
    </citation>
    <scope>NUCLEOTIDE SEQUENCE</scope>
    <source>
        <strain evidence="2">A2M4</strain>
    </source>
</reference>
<dbReference type="InterPro" id="IPR001173">
    <property type="entry name" value="Glyco_trans_2-like"/>
</dbReference>
<dbReference type="PANTHER" id="PTHR22916:SF3">
    <property type="entry name" value="UDP-GLCNAC:BETAGAL BETA-1,3-N-ACETYLGLUCOSAMINYLTRANSFERASE-LIKE PROTEIN 1"/>
    <property type="match status" value="1"/>
</dbReference>
<dbReference type="RefSeq" id="WP_265045857.1">
    <property type="nucleotide sequence ID" value="NZ_CP100390.1"/>
</dbReference>
<keyword evidence="3" id="KW-1185">Reference proteome</keyword>
<name>A0ABY6MX01_9ALTE</name>
<keyword evidence="2" id="KW-0328">Glycosyltransferase</keyword>